<reference evidence="3" key="1">
    <citation type="journal article" date="2010" name="PLoS Negl. Trop. Dis.">
        <title>The genome sequence of Trypanosoma brucei gambiense, causative agent of chronic human african trypanosomiasis.</title>
        <authorList>
            <person name="Jackson A.P."/>
            <person name="Sanders M."/>
            <person name="Berry A."/>
            <person name="McQuillan J."/>
            <person name="Aslett M.A."/>
            <person name="Quail M.A."/>
            <person name="Chukualim B."/>
            <person name="Capewell P."/>
            <person name="MacLeod A."/>
            <person name="Melville S.E."/>
            <person name="Gibson W."/>
            <person name="Barry J.D."/>
            <person name="Berriman M."/>
            <person name="Hertz-Fowler C."/>
        </authorList>
    </citation>
    <scope>NUCLEOTIDE SEQUENCE [LARGE SCALE GENOMIC DNA]</scope>
    <source>
        <strain evidence="3">MHOM/CI/86/DAL972</strain>
    </source>
</reference>
<accession>D0A332</accession>
<keyword evidence="1" id="KW-1133">Transmembrane helix</keyword>
<proteinExistence type="predicted"/>
<organism evidence="2 3">
    <name type="scientific">Trypanosoma brucei gambiense (strain MHOM/CI/86/DAL972)</name>
    <dbReference type="NCBI Taxonomy" id="679716"/>
    <lineage>
        <taxon>Eukaryota</taxon>
        <taxon>Discoba</taxon>
        <taxon>Euglenozoa</taxon>
        <taxon>Kinetoplastea</taxon>
        <taxon>Metakinetoplastina</taxon>
        <taxon>Trypanosomatida</taxon>
        <taxon>Trypanosomatidae</taxon>
        <taxon>Trypanosoma</taxon>
    </lineage>
</organism>
<evidence type="ECO:0000313" key="3">
    <source>
        <dbReference type="Proteomes" id="UP000002316"/>
    </source>
</evidence>
<dbReference type="GeneID" id="23865873"/>
<evidence type="ECO:0000313" key="2">
    <source>
        <dbReference type="EMBL" id="CBH15676.1"/>
    </source>
</evidence>
<keyword evidence="1" id="KW-0472">Membrane</keyword>
<dbReference type="AlphaFoldDB" id="D0A332"/>
<dbReference type="Proteomes" id="UP000002316">
    <property type="component" value="Chromosome 10"/>
</dbReference>
<dbReference type="KEGG" id="tbg:TbgDal_X7650"/>
<dbReference type="RefSeq" id="XP_011777940.1">
    <property type="nucleotide sequence ID" value="XM_011779638.1"/>
</dbReference>
<evidence type="ECO:0000256" key="1">
    <source>
        <dbReference type="SAM" id="Phobius"/>
    </source>
</evidence>
<gene>
    <name evidence="2" type="ORF">TbgDal_X7650</name>
</gene>
<dbReference type="VEuPathDB" id="TriTrypDB:Tbg972.10.7650"/>
<dbReference type="EMBL" id="FN554973">
    <property type="protein sequence ID" value="CBH15676.1"/>
    <property type="molecule type" value="Genomic_DNA"/>
</dbReference>
<protein>
    <submittedName>
        <fullName evidence="2">T. brucei spp.-specific protein</fullName>
    </submittedName>
</protein>
<sequence length="152" mass="16947">MARATVVAGNAITYGGYCSLWLDIYIYYIMLYYLRFLHQQLSPLLCTRGGGALLPGIGWSNELGSAIPLGYLEVPRHYVIEGVLWCCGPLPLLVERMNPSSGALRSLLFLPSGVISSDIYHTVIMVSACVKKAYRFYCYVCLRFCFTALRAV</sequence>
<keyword evidence="1" id="KW-0812">Transmembrane</keyword>
<feature type="transmembrane region" description="Helical" evidence="1">
    <location>
        <begin position="12"/>
        <end position="34"/>
    </location>
</feature>
<name>D0A332_TRYB9</name>